<dbReference type="Proteomes" id="UP001597062">
    <property type="component" value="Unassembled WGS sequence"/>
</dbReference>
<protein>
    <submittedName>
        <fullName evidence="1">Uncharacterized protein</fullName>
    </submittedName>
</protein>
<dbReference type="EMBL" id="JBHTJR010000045">
    <property type="protein sequence ID" value="MFD0993205.1"/>
    <property type="molecule type" value="Genomic_DNA"/>
</dbReference>
<comment type="caution">
    <text evidence="1">The sequence shown here is derived from an EMBL/GenBank/DDBJ whole genome shotgun (WGS) entry which is preliminary data.</text>
</comment>
<accession>A0ABW3JSQ8</accession>
<sequence>MPVDYTTLLLRGCNADEVLNNPLLDFSLNYNEHGVVIDNKRVAKYHFCKVIVFDNGTVLFKGSLHKMYNSIKNIRAPNFSLNNTYNGFNGNTFTLENINFIIMHLEVLFQLSRHNFVIRKIEIGLNIQVFFNPKLLIDGLLEIGGKPFEFKYNNHFAVCEKSEYYLKVYDKSNQYGLETSTIRIELKSRKTRVFQKANFNTLADLTACNLDVSLNKLLDCWNKVLMYDFTINETLLTTRQKNALNNKFQHVKYWQSLSSNNKDKPRKAFNDIVKNYSDNIQEQIAQTIKMTKISHFN</sequence>
<evidence type="ECO:0000313" key="1">
    <source>
        <dbReference type="EMBL" id="MFD0993205.1"/>
    </source>
</evidence>
<organism evidence="1 2">
    <name type="scientific">Tenacibaculum geojense</name>
    <dbReference type="NCBI Taxonomy" id="915352"/>
    <lineage>
        <taxon>Bacteria</taxon>
        <taxon>Pseudomonadati</taxon>
        <taxon>Bacteroidota</taxon>
        <taxon>Flavobacteriia</taxon>
        <taxon>Flavobacteriales</taxon>
        <taxon>Flavobacteriaceae</taxon>
        <taxon>Tenacibaculum</taxon>
    </lineage>
</organism>
<reference evidence="2" key="1">
    <citation type="journal article" date="2019" name="Int. J. Syst. Evol. Microbiol.">
        <title>The Global Catalogue of Microorganisms (GCM) 10K type strain sequencing project: providing services to taxonomists for standard genome sequencing and annotation.</title>
        <authorList>
            <consortium name="The Broad Institute Genomics Platform"/>
            <consortium name="The Broad Institute Genome Sequencing Center for Infectious Disease"/>
            <person name="Wu L."/>
            <person name="Ma J."/>
        </authorList>
    </citation>
    <scope>NUCLEOTIDE SEQUENCE [LARGE SCALE GENOMIC DNA]</scope>
    <source>
        <strain evidence="2">CCUG 60527</strain>
    </source>
</reference>
<gene>
    <name evidence="1" type="ORF">ACFQ1U_08315</name>
</gene>
<name>A0ABW3JSQ8_9FLAO</name>
<evidence type="ECO:0000313" key="2">
    <source>
        <dbReference type="Proteomes" id="UP001597062"/>
    </source>
</evidence>
<proteinExistence type="predicted"/>
<keyword evidence="2" id="KW-1185">Reference proteome</keyword>
<dbReference type="RefSeq" id="WP_386107223.1">
    <property type="nucleotide sequence ID" value="NZ_JBHTJR010000045.1"/>
</dbReference>